<evidence type="ECO:0000313" key="3">
    <source>
        <dbReference type="Proteomes" id="UP000070405"/>
    </source>
</evidence>
<protein>
    <submittedName>
        <fullName evidence="2">Uncharacterized protein</fullName>
    </submittedName>
</protein>
<sequence>MRGITHFIMGALIVTFIGSAMYGVLEYTSLIIMMSAFFGLLPDTLDFKFNRYIEPHDLTIDPYPDDFDPQEIADAIAEEIDKADKLKPGDEQKIELHTLKIGPDR</sequence>
<keyword evidence="1" id="KW-0472">Membrane</keyword>
<gene>
    <name evidence="2" type="ORF">AKJ47_01820</name>
</gene>
<dbReference type="EMBL" id="LHYA01000017">
    <property type="protein sequence ID" value="KXB03681.1"/>
    <property type="molecule type" value="Genomic_DNA"/>
</dbReference>
<proteinExistence type="predicted"/>
<dbReference type="Proteomes" id="UP000070405">
    <property type="component" value="Unassembled WGS sequence"/>
</dbReference>
<organism evidence="2 3">
    <name type="scientific">candidate division MSBL1 archaeon SCGC-AAA261G05</name>
    <dbReference type="NCBI Taxonomy" id="1698276"/>
    <lineage>
        <taxon>Archaea</taxon>
        <taxon>Methanobacteriati</taxon>
        <taxon>Methanobacteriota</taxon>
        <taxon>candidate division MSBL1</taxon>
    </lineage>
</organism>
<keyword evidence="1" id="KW-0812">Transmembrane</keyword>
<evidence type="ECO:0000256" key="1">
    <source>
        <dbReference type="SAM" id="Phobius"/>
    </source>
</evidence>
<dbReference type="AlphaFoldDB" id="A0A133VB55"/>
<name>A0A133VB55_9EURY</name>
<accession>A0A133VB55</accession>
<comment type="caution">
    <text evidence="2">The sequence shown here is derived from an EMBL/GenBank/DDBJ whole genome shotgun (WGS) entry which is preliminary data.</text>
</comment>
<reference evidence="2 3" key="1">
    <citation type="journal article" date="2016" name="Sci. Rep.">
        <title>Metabolic traits of an uncultured archaeal lineage -MSBL1- from brine pools of the Red Sea.</title>
        <authorList>
            <person name="Mwirichia R."/>
            <person name="Alam I."/>
            <person name="Rashid M."/>
            <person name="Vinu M."/>
            <person name="Ba-Alawi W."/>
            <person name="Anthony Kamau A."/>
            <person name="Kamanda Ngugi D."/>
            <person name="Goker M."/>
            <person name="Klenk H.P."/>
            <person name="Bajic V."/>
            <person name="Stingl U."/>
        </authorList>
    </citation>
    <scope>NUCLEOTIDE SEQUENCE [LARGE SCALE GENOMIC DNA]</scope>
    <source>
        <strain evidence="2">SCGC-AAA261G05</strain>
    </source>
</reference>
<feature type="transmembrane region" description="Helical" evidence="1">
    <location>
        <begin position="6"/>
        <end position="25"/>
    </location>
</feature>
<keyword evidence="1" id="KW-1133">Transmembrane helix</keyword>
<evidence type="ECO:0000313" key="2">
    <source>
        <dbReference type="EMBL" id="KXB03681.1"/>
    </source>
</evidence>
<keyword evidence="3" id="KW-1185">Reference proteome</keyword>